<dbReference type="Proteomes" id="UP000465305">
    <property type="component" value="Unassembled WGS sequence"/>
</dbReference>
<protein>
    <submittedName>
        <fullName evidence="1">Uncharacterized protein</fullName>
    </submittedName>
</protein>
<evidence type="ECO:0000313" key="2">
    <source>
        <dbReference type="Proteomes" id="UP000465305"/>
    </source>
</evidence>
<comment type="caution">
    <text evidence="1">The sequence shown here is derived from an EMBL/GenBank/DDBJ whole genome shotgun (WGS) entry which is preliminary data.</text>
</comment>
<accession>A0A7I9YAF9</accession>
<proteinExistence type="predicted"/>
<dbReference type="EMBL" id="BLKY01000001">
    <property type="protein sequence ID" value="GFG85620.1"/>
    <property type="molecule type" value="Genomic_DNA"/>
</dbReference>
<reference evidence="1 2" key="1">
    <citation type="journal article" date="2019" name="Emerg. Microbes Infect.">
        <title>Comprehensive subspecies identification of 175 nontuberculous mycobacteria species based on 7547 genomic profiles.</title>
        <authorList>
            <person name="Matsumoto Y."/>
            <person name="Kinjo T."/>
            <person name="Motooka D."/>
            <person name="Nabeya D."/>
            <person name="Jung N."/>
            <person name="Uechi K."/>
            <person name="Horii T."/>
            <person name="Iida T."/>
            <person name="Fujita J."/>
            <person name="Nakamura S."/>
        </authorList>
    </citation>
    <scope>NUCLEOTIDE SEQUENCE [LARGE SCALE GENOMIC DNA]</scope>
    <source>
        <strain evidence="1 2">JCM 30723</strain>
    </source>
</reference>
<organism evidence="1 2">
    <name type="scientific">Mycolicibacter algericus</name>
    <name type="common">Mycobacterium algericum</name>
    <dbReference type="NCBI Taxonomy" id="1288388"/>
    <lineage>
        <taxon>Bacteria</taxon>
        <taxon>Bacillati</taxon>
        <taxon>Actinomycetota</taxon>
        <taxon>Actinomycetes</taxon>
        <taxon>Mycobacteriales</taxon>
        <taxon>Mycobacteriaceae</taxon>
        <taxon>Mycolicibacter</taxon>
    </lineage>
</organism>
<gene>
    <name evidence="1" type="ORF">MALGJ_22960</name>
</gene>
<sequence>MHFGLEIRRYVHFGLQRQVGLNTGVGEFDALDLTNFGAAVGNIGSWIKPGRFREFEHHVVSPYAEKHFG</sequence>
<name>A0A7I9YAF9_MYCAL</name>
<dbReference type="AlphaFoldDB" id="A0A7I9YAF9"/>
<evidence type="ECO:0000313" key="1">
    <source>
        <dbReference type="EMBL" id="GFG85620.1"/>
    </source>
</evidence>